<feature type="transmembrane region" description="Helical" evidence="1">
    <location>
        <begin position="149"/>
        <end position="170"/>
    </location>
</feature>
<evidence type="ECO:0000256" key="1">
    <source>
        <dbReference type="SAM" id="Phobius"/>
    </source>
</evidence>
<gene>
    <name evidence="4" type="ORF">H7313_08790</name>
</gene>
<dbReference type="Proteomes" id="UP000587396">
    <property type="component" value="Unassembled WGS sequence"/>
</dbReference>
<proteinExistence type="predicted"/>
<keyword evidence="1" id="KW-0472">Membrane</keyword>
<dbReference type="AlphaFoldDB" id="A0A842JHW9"/>
<comment type="caution">
    <text evidence="4">The sequence shown here is derived from an EMBL/GenBank/DDBJ whole genome shotgun (WGS) entry which is preliminary data.</text>
</comment>
<dbReference type="SUPFAM" id="SSF49478">
    <property type="entry name" value="Cna protein B-type domain"/>
    <property type="match status" value="1"/>
</dbReference>
<feature type="transmembrane region" description="Helical" evidence="1">
    <location>
        <begin position="182"/>
        <end position="201"/>
    </location>
</feature>
<keyword evidence="1" id="KW-0812">Transmembrane</keyword>
<evidence type="ECO:0000259" key="3">
    <source>
        <dbReference type="Pfam" id="PF17802"/>
    </source>
</evidence>
<sequence length="425" mass="42994">MLQRTARRSFETHPGRMLACAAAALLLALIMAAMPKTAFAAQETQDGVALTIDTEKTAYVAGDTIKGRAVVENTNDFPVQDVRLTVDLPSDPSFTVVPSEASAALLAPGETLAIDFEAALPVGNGGGDKGTGGSATPTKAAALANTGDGFPGALIAAGVLVAAAAVAVAAHRRKVKPSDVMALVLVAALAAPVAAAGMPAAGKAYADPSSLHATHSIKAIDDQKDLKAAAVYTIPAPTPTTQTVTFLKTDSASGNPLADAEFTLSGANGGYTTTSSAEGVVTFPDVPFGSYTLVETQAPAGYLDDPTNHAVEVDATGVTIDGASMSQFSVANTPRPVAKTPPPTINSIIQGNPFITGNGVPNATLTLVWPRGLGSAETVVDASGSWMVVAPASVQLLRNDIVSANQTLAPMLPSDFVEQIVIGAV</sequence>
<feature type="chain" id="PRO_5032357978" evidence="2">
    <location>
        <begin position="41"/>
        <end position="425"/>
    </location>
</feature>
<dbReference type="GO" id="GO:0005975">
    <property type="term" value="P:carbohydrate metabolic process"/>
    <property type="evidence" value="ECO:0007669"/>
    <property type="project" value="UniProtKB-ARBA"/>
</dbReference>
<evidence type="ECO:0000313" key="5">
    <source>
        <dbReference type="Proteomes" id="UP000587396"/>
    </source>
</evidence>
<organism evidence="4 5">
    <name type="scientific">Gordonibacter massiliensis</name>
    <name type="common">ex Traore et al. 2017</name>
    <dbReference type="NCBI Taxonomy" id="1841863"/>
    <lineage>
        <taxon>Bacteria</taxon>
        <taxon>Bacillati</taxon>
        <taxon>Actinomycetota</taxon>
        <taxon>Coriobacteriia</taxon>
        <taxon>Eggerthellales</taxon>
        <taxon>Eggerthellaceae</taxon>
        <taxon>Gordonibacter</taxon>
    </lineage>
</organism>
<keyword evidence="1" id="KW-1133">Transmembrane helix</keyword>
<dbReference type="EMBL" id="JACMSE010000005">
    <property type="protein sequence ID" value="MBC2889438.1"/>
    <property type="molecule type" value="Genomic_DNA"/>
</dbReference>
<keyword evidence="2" id="KW-0732">Signal</keyword>
<name>A0A842JHW9_9ACTN</name>
<dbReference type="InterPro" id="IPR013783">
    <property type="entry name" value="Ig-like_fold"/>
</dbReference>
<reference evidence="4 5" key="1">
    <citation type="submission" date="2020-08" db="EMBL/GenBank/DDBJ databases">
        <authorList>
            <person name="Liu C."/>
            <person name="Sun Q."/>
        </authorList>
    </citation>
    <scope>NUCLEOTIDE SEQUENCE [LARGE SCALE GENOMIC DNA]</scope>
    <source>
        <strain evidence="4 5">N22</strain>
    </source>
</reference>
<evidence type="ECO:0000256" key="2">
    <source>
        <dbReference type="SAM" id="SignalP"/>
    </source>
</evidence>
<feature type="signal peptide" evidence="2">
    <location>
        <begin position="1"/>
        <end position="40"/>
    </location>
</feature>
<accession>A0A842JHW9</accession>
<dbReference type="Gene3D" id="2.60.40.10">
    <property type="entry name" value="Immunoglobulins"/>
    <property type="match status" value="1"/>
</dbReference>
<dbReference type="Pfam" id="PF17802">
    <property type="entry name" value="SpaA"/>
    <property type="match status" value="1"/>
</dbReference>
<evidence type="ECO:0000313" key="4">
    <source>
        <dbReference type="EMBL" id="MBC2889438.1"/>
    </source>
</evidence>
<dbReference type="RefSeq" id="WP_185905256.1">
    <property type="nucleotide sequence ID" value="NZ_JACMSE010000005.1"/>
</dbReference>
<dbReference type="InterPro" id="IPR041033">
    <property type="entry name" value="SpaA_PFL_dom_1"/>
</dbReference>
<protein>
    <submittedName>
        <fullName evidence="4">Prealbumin-like fold domain-containing protein</fullName>
    </submittedName>
</protein>
<feature type="domain" description="SpaA-like prealbumin fold" evidence="3">
    <location>
        <begin position="243"/>
        <end position="320"/>
    </location>
</feature>
<keyword evidence="5" id="KW-1185">Reference proteome</keyword>